<feature type="region of interest" description="Disordered" evidence="2">
    <location>
        <begin position="381"/>
        <end position="408"/>
    </location>
</feature>
<evidence type="ECO:0000256" key="1">
    <source>
        <dbReference type="SAM" id="Coils"/>
    </source>
</evidence>
<evidence type="ECO:0000256" key="2">
    <source>
        <dbReference type="SAM" id="MobiDB-lite"/>
    </source>
</evidence>
<protein>
    <recommendedName>
        <fullName evidence="5">Fimbrial assembly family protein</fullName>
    </recommendedName>
</protein>
<reference evidence="3 4" key="1">
    <citation type="submission" date="2015-02" db="EMBL/GenBank/DDBJ databases">
        <title>Single-cell genomics of uncultivated deep-branching MTB reveals a conserved set of magnetosome genes.</title>
        <authorList>
            <person name="Kolinko S."/>
            <person name="Richter M."/>
            <person name="Glockner F.O."/>
            <person name="Brachmann A."/>
            <person name="Schuler D."/>
        </authorList>
    </citation>
    <scope>NUCLEOTIDE SEQUENCE [LARGE SCALE GENOMIC DNA]</scope>
    <source>
        <strain evidence="3">TM-1</strain>
    </source>
</reference>
<name>A0A0F3GP02_9BACT</name>
<comment type="caution">
    <text evidence="3">The sequence shown here is derived from an EMBL/GenBank/DDBJ whole genome shotgun (WGS) entry which is preliminary data.</text>
</comment>
<evidence type="ECO:0000313" key="4">
    <source>
        <dbReference type="Proteomes" id="UP000033423"/>
    </source>
</evidence>
<dbReference type="AlphaFoldDB" id="A0A0F3GP02"/>
<feature type="coiled-coil region" evidence="1">
    <location>
        <begin position="250"/>
        <end position="277"/>
    </location>
</feature>
<evidence type="ECO:0000313" key="3">
    <source>
        <dbReference type="EMBL" id="KJU83611.1"/>
    </source>
</evidence>
<dbReference type="EMBL" id="LACI01001817">
    <property type="protein sequence ID" value="KJU83611.1"/>
    <property type="molecule type" value="Genomic_DNA"/>
</dbReference>
<gene>
    <name evidence="3" type="ORF">MBAV_004188</name>
</gene>
<organism evidence="3 4">
    <name type="scientific">Candidatus Magnetobacterium bavaricum</name>
    <dbReference type="NCBI Taxonomy" id="29290"/>
    <lineage>
        <taxon>Bacteria</taxon>
        <taxon>Pseudomonadati</taxon>
        <taxon>Nitrospirota</taxon>
        <taxon>Thermodesulfovibrionia</taxon>
        <taxon>Thermodesulfovibrionales</taxon>
        <taxon>Candidatus Magnetobacteriaceae</taxon>
        <taxon>Candidatus Magnetobacterium</taxon>
    </lineage>
</organism>
<keyword evidence="1" id="KW-0175">Coiled coil</keyword>
<dbReference type="PATRIC" id="fig|29290.4.peg.5556"/>
<evidence type="ECO:0008006" key="5">
    <source>
        <dbReference type="Google" id="ProtNLM"/>
    </source>
</evidence>
<sequence length="435" mass="48214">MMKIRLFYATGDGVDLYRVNNTLVTRQGTLPAGDRMRSAVEGIFYRNVLVISKQLLHYRREKYPPTSAKNLSGIIANDVAELFPMINAPDFHYRPFESHRSFSLVDIWAWPSKLLRGHAQALRCNYVIPEDALFISAEPEVTLYNQASFDHAVAHDAKGFVGSRTFIHPLRQTDIDLFLHSLGNFRHDVKRINSYLEQETPYPPSLDRINRINLKPFKTTNQHSLANMPLLYRLATYAVCGYMAWTYFTIRQIDASIASMEDKIKKVNKQVTLLANLKSKDETGKLAEELRNKLGQAPNPVECMDTLAGALLDGTYVNQLNITYGGIEAALTSPDPAGAIKVLNASGSVQNVQLKGEPQKDAHLYKFRLAISIKGTDSAASSSAVSNTSVDTAPANTPANTPAPVIAKDKEMPKLSPEINKSSNPGAIFKGTKVF</sequence>
<accession>A0A0F3GP02</accession>
<keyword evidence="4" id="KW-1185">Reference proteome</keyword>
<feature type="compositionally biased region" description="Low complexity" evidence="2">
    <location>
        <begin position="381"/>
        <end position="404"/>
    </location>
</feature>
<proteinExistence type="predicted"/>
<dbReference type="Proteomes" id="UP000033423">
    <property type="component" value="Unassembled WGS sequence"/>
</dbReference>